<sequence length="520" mass="55953">MLRSVEPFRVGLCQVPAYPLERAEENWTAILAALDEAGRQGAQLVGLPECSYPAYYVRDERPYDRPGVRPFAEVSAALAAKCRQWGYWLAAGLAVPHPDGSLTNSGLVFDPAGEIRGRYDKSFLWHFDARWFRRGREFPVWDAGFARFGVLICADARQPEVARALAVNGAEVILDLTAWVAWGRTMAELSTTQCEYLVPVRAFENGVWIAAADRYGPEGTSLVYAGRSSVYDPEGVTRFCAPADVGTTVVFEIEPMRVERPARRPGLYRRLTEPTASLPVMELLGQAVVPPAESRRVAVVPSRPAFDPEAVLAAYLDQREQDADLVVIGGAPAAEGWEAALPRLEAAVRERGGSVLFGVAGDGGRPRQTAVLVHPGGIVVHEASHGRGIATGETLPPVVATPAGRVGILCGEEGYVPEVARILMLEGAEVLAWTHFADAPMTEQVARARSDENRVYTAVAGPETGIIVAPHGAPMTIAPRGSGLAMAAQVNPAMTRWKDMAPGTNALTDRIPEAYGVLTA</sequence>
<protein>
    <submittedName>
        <fullName evidence="3">Carbon-nitrogen hydrolase family protein</fullName>
    </submittedName>
</protein>
<dbReference type="Pfam" id="PF00795">
    <property type="entry name" value="CN_hydrolase"/>
    <property type="match status" value="2"/>
</dbReference>
<dbReference type="GO" id="GO:0016787">
    <property type="term" value="F:hydrolase activity"/>
    <property type="evidence" value="ECO:0007669"/>
    <property type="project" value="UniProtKB-KW"/>
</dbReference>
<dbReference type="PROSITE" id="PS50263">
    <property type="entry name" value="CN_HYDROLASE"/>
    <property type="match status" value="2"/>
</dbReference>
<evidence type="ECO:0000313" key="3">
    <source>
        <dbReference type="EMBL" id="QFG03147.1"/>
    </source>
</evidence>
<dbReference type="InterPro" id="IPR036526">
    <property type="entry name" value="C-N_Hydrolase_sf"/>
</dbReference>
<dbReference type="InterPro" id="IPR003010">
    <property type="entry name" value="C-N_Hydrolase"/>
</dbReference>
<dbReference type="SUPFAM" id="SSF56317">
    <property type="entry name" value="Carbon-nitrogen hydrolase"/>
    <property type="match status" value="2"/>
</dbReference>
<dbReference type="EMBL" id="CP042829">
    <property type="protein sequence ID" value="QFG03147.1"/>
    <property type="molecule type" value="Genomic_DNA"/>
</dbReference>
<feature type="domain" description="CN hydrolase" evidence="2">
    <location>
        <begin position="295"/>
        <end position="502"/>
    </location>
</feature>
<name>A0ABX6C1J0_9CHLR</name>
<organism evidence="3 4">
    <name type="scientific">Tepidiforma bonchosmolovskayae</name>
    <dbReference type="NCBI Taxonomy" id="2601677"/>
    <lineage>
        <taxon>Bacteria</taxon>
        <taxon>Bacillati</taxon>
        <taxon>Chloroflexota</taxon>
        <taxon>Tepidiformia</taxon>
        <taxon>Tepidiformales</taxon>
        <taxon>Tepidiformaceae</taxon>
        <taxon>Tepidiforma</taxon>
    </lineage>
</organism>
<keyword evidence="4" id="KW-1185">Reference proteome</keyword>
<evidence type="ECO:0000259" key="2">
    <source>
        <dbReference type="PROSITE" id="PS50263"/>
    </source>
</evidence>
<dbReference type="Gene3D" id="3.60.110.10">
    <property type="entry name" value="Carbon-nitrogen hydrolase"/>
    <property type="match status" value="2"/>
</dbReference>
<dbReference type="Proteomes" id="UP000326331">
    <property type="component" value="Chromosome"/>
</dbReference>
<feature type="domain" description="CN hydrolase" evidence="2">
    <location>
        <begin position="8"/>
        <end position="255"/>
    </location>
</feature>
<evidence type="ECO:0000256" key="1">
    <source>
        <dbReference type="ARBA" id="ARBA00022801"/>
    </source>
</evidence>
<gene>
    <name evidence="3" type="ORF">Tbon_07505</name>
</gene>
<dbReference type="InterPro" id="IPR050345">
    <property type="entry name" value="Aliph_Amidase/BUP"/>
</dbReference>
<reference evidence="3 4" key="1">
    <citation type="submission" date="2019-10" db="EMBL/GenBank/DDBJ databases">
        <title>Thermopilla bonchosmolovskayae gen. nov., sp. nov., a moderately thermophilic Chloroflexi bacterium from a Chukotka hot spring (Arctic, Russia), representing a novel classis Thermopillaia, which include previously uncultivated lineage OLB14.</title>
        <authorList>
            <person name="Kochetkova T.V."/>
            <person name="Zayulina K.S."/>
            <person name="Zhigarkov V.S."/>
            <person name="Minaev N.V."/>
            <person name="Novikov A."/>
            <person name="Toshchakov S.V."/>
            <person name="Elcheninov A.G."/>
            <person name="Kublanov I.V."/>
        </authorList>
    </citation>
    <scope>NUCLEOTIDE SEQUENCE [LARGE SCALE GENOMIC DNA]</scope>
    <source>
        <strain evidence="3 4">3753O</strain>
    </source>
</reference>
<evidence type="ECO:0000313" key="4">
    <source>
        <dbReference type="Proteomes" id="UP000326331"/>
    </source>
</evidence>
<dbReference type="PANTHER" id="PTHR43674:SF2">
    <property type="entry name" value="BETA-UREIDOPROPIONASE"/>
    <property type="match status" value="1"/>
</dbReference>
<dbReference type="PANTHER" id="PTHR43674">
    <property type="entry name" value="NITRILASE C965.09-RELATED"/>
    <property type="match status" value="1"/>
</dbReference>
<proteinExistence type="predicted"/>
<accession>A0ABX6C1J0</accession>
<dbReference type="CDD" id="cd07197">
    <property type="entry name" value="nitrilase"/>
    <property type="match status" value="2"/>
</dbReference>
<keyword evidence="1 3" id="KW-0378">Hydrolase</keyword>